<feature type="binding site" evidence="10">
    <location>
        <begin position="256"/>
        <end position="262"/>
    </location>
    <ligand>
        <name>GTP</name>
        <dbReference type="ChEBI" id="CHEBI:37565"/>
    </ligand>
</feature>
<evidence type="ECO:0000256" key="11">
    <source>
        <dbReference type="RuleBase" id="RU003313"/>
    </source>
</evidence>
<dbReference type="GO" id="GO:0002098">
    <property type="term" value="P:tRNA wobble uridine modification"/>
    <property type="evidence" value="ECO:0007669"/>
    <property type="project" value="TreeGrafter"/>
</dbReference>
<dbReference type="STRING" id="897.B2D07_19410"/>
<dbReference type="InterPro" id="IPR027417">
    <property type="entry name" value="P-loop_NTPase"/>
</dbReference>
<keyword evidence="6 10" id="KW-0378">Hydrolase</keyword>
<dbReference type="CDD" id="cd04164">
    <property type="entry name" value="trmE"/>
    <property type="match status" value="1"/>
</dbReference>
<reference evidence="13 14" key="1">
    <citation type="journal article" date="2013" name="Genome Announc.">
        <title>Draft genome sequences for three mercury-methylating, sulfate-reducing bacteria.</title>
        <authorList>
            <person name="Brown S.D."/>
            <person name="Hurt R.A.Jr."/>
            <person name="Gilmour C.C."/>
            <person name="Elias D.A."/>
        </authorList>
    </citation>
    <scope>NUCLEOTIDE SEQUENCE [LARGE SCALE GENOMIC DNA]</scope>
    <source>
        <strain evidence="13 14">DSM 2059</strain>
    </source>
</reference>
<dbReference type="InterPro" id="IPR031168">
    <property type="entry name" value="G_TrmE"/>
</dbReference>
<dbReference type="InterPro" id="IPR005225">
    <property type="entry name" value="Small_GTP-bd"/>
</dbReference>
<comment type="function">
    <text evidence="10">Exhibits a very high intrinsic GTPase hydrolysis rate. Involved in the addition of a carboxymethylaminomethyl (cmnm) group at the wobble position (U34) of certain tRNAs, forming tRNA-cmnm(5)s(2)U34.</text>
</comment>
<evidence type="ECO:0000256" key="7">
    <source>
        <dbReference type="ARBA" id="ARBA00022842"/>
    </source>
</evidence>
<accession>S7ULG5</accession>
<comment type="caution">
    <text evidence="13">The sequence shown here is derived from an EMBL/GenBank/DDBJ whole genome shotgun (WGS) entry which is preliminary data.</text>
</comment>
<comment type="subunit">
    <text evidence="10">Homodimer. Heterotetramer of two MnmE and two MnmG subunits.</text>
</comment>
<dbReference type="HAMAP" id="MF_00379">
    <property type="entry name" value="GTPase_MnmE"/>
    <property type="match status" value="1"/>
</dbReference>
<dbReference type="Proteomes" id="UP000014977">
    <property type="component" value="Unassembled WGS sequence"/>
</dbReference>
<keyword evidence="5 10" id="KW-0547">Nucleotide-binding</keyword>
<dbReference type="InterPro" id="IPR025867">
    <property type="entry name" value="MnmE_helical"/>
</dbReference>
<dbReference type="GO" id="GO:0005829">
    <property type="term" value="C:cytosol"/>
    <property type="evidence" value="ECO:0007669"/>
    <property type="project" value="TreeGrafter"/>
</dbReference>
<feature type="binding site" evidence="10">
    <location>
        <begin position="237"/>
        <end position="242"/>
    </location>
    <ligand>
        <name>GTP</name>
        <dbReference type="ChEBI" id="CHEBI:37565"/>
    </ligand>
</feature>
<dbReference type="Pfam" id="PF10396">
    <property type="entry name" value="TrmE_N"/>
    <property type="match status" value="1"/>
</dbReference>
<evidence type="ECO:0000256" key="10">
    <source>
        <dbReference type="HAMAP-Rule" id="MF_00379"/>
    </source>
</evidence>
<dbReference type="Pfam" id="PF12631">
    <property type="entry name" value="MnmE_helical"/>
    <property type="match status" value="1"/>
</dbReference>
<dbReference type="FunFam" id="3.30.1360.120:FF:000003">
    <property type="entry name" value="tRNA modification GTPase MnmE"/>
    <property type="match status" value="1"/>
</dbReference>
<feature type="binding site" evidence="10">
    <location>
        <position position="241"/>
    </location>
    <ligand>
        <name>Mg(2+)</name>
        <dbReference type="ChEBI" id="CHEBI:18420"/>
    </ligand>
</feature>
<dbReference type="InterPro" id="IPR004520">
    <property type="entry name" value="GTPase_MnmE"/>
</dbReference>
<dbReference type="GO" id="GO:0046872">
    <property type="term" value="F:metal ion binding"/>
    <property type="evidence" value="ECO:0007669"/>
    <property type="project" value="UniProtKB-KW"/>
</dbReference>
<evidence type="ECO:0000256" key="3">
    <source>
        <dbReference type="ARBA" id="ARBA00022694"/>
    </source>
</evidence>
<dbReference type="NCBIfam" id="NF003661">
    <property type="entry name" value="PRK05291.1-3"/>
    <property type="match status" value="1"/>
</dbReference>
<feature type="binding site" evidence="10">
    <location>
        <begin position="281"/>
        <end position="284"/>
    </location>
    <ligand>
        <name>GTP</name>
        <dbReference type="ChEBI" id="CHEBI:37565"/>
    </ligand>
</feature>
<feature type="binding site" evidence="10">
    <location>
        <position position="91"/>
    </location>
    <ligand>
        <name>(6S)-5-formyl-5,6,7,8-tetrahydrofolate</name>
        <dbReference type="ChEBI" id="CHEBI:57457"/>
    </ligand>
</feature>
<comment type="cofactor">
    <cofactor evidence="10">
        <name>K(+)</name>
        <dbReference type="ChEBI" id="CHEBI:29103"/>
    </cofactor>
    <text evidence="10">Binds 1 potassium ion per subunit.</text>
</comment>
<evidence type="ECO:0000256" key="4">
    <source>
        <dbReference type="ARBA" id="ARBA00022723"/>
    </source>
</evidence>
<dbReference type="GO" id="GO:0003924">
    <property type="term" value="F:GTPase activity"/>
    <property type="evidence" value="ECO:0007669"/>
    <property type="project" value="UniProtKB-UniRule"/>
</dbReference>
<feature type="binding site" evidence="10">
    <location>
        <position position="261"/>
    </location>
    <ligand>
        <name>K(+)</name>
        <dbReference type="ChEBI" id="CHEBI:29103"/>
    </ligand>
</feature>
<dbReference type="PROSITE" id="PS51709">
    <property type="entry name" value="G_TRME"/>
    <property type="match status" value="1"/>
</dbReference>
<feature type="binding site" evidence="10">
    <location>
        <position position="130"/>
    </location>
    <ligand>
        <name>(6S)-5-formyl-5,6,7,8-tetrahydrofolate</name>
        <dbReference type="ChEBI" id="CHEBI:57457"/>
    </ligand>
</feature>
<dbReference type="NCBIfam" id="TIGR00231">
    <property type="entry name" value="small_GTP"/>
    <property type="match status" value="1"/>
</dbReference>
<keyword evidence="9 10" id="KW-0342">GTP-binding</keyword>
<dbReference type="GO" id="GO:0042802">
    <property type="term" value="F:identical protein binding"/>
    <property type="evidence" value="ECO:0007669"/>
    <property type="project" value="UniProtKB-ARBA"/>
</dbReference>
<dbReference type="AlphaFoldDB" id="S7ULG5"/>
<dbReference type="Gene3D" id="1.20.120.430">
    <property type="entry name" value="tRNA modification GTPase MnmE domain 2"/>
    <property type="match status" value="1"/>
</dbReference>
<comment type="caution">
    <text evidence="10">Lacks conserved residue(s) required for the propagation of feature annotation.</text>
</comment>
<dbReference type="CDD" id="cd14858">
    <property type="entry name" value="TrmE_N"/>
    <property type="match status" value="1"/>
</dbReference>
<proteinExistence type="inferred from homology"/>
<dbReference type="eggNOG" id="COG0486">
    <property type="taxonomic scope" value="Bacteria"/>
</dbReference>
<dbReference type="EMBL" id="ATHJ01000111">
    <property type="protein sequence ID" value="EPR34699.1"/>
    <property type="molecule type" value="Genomic_DNA"/>
</dbReference>
<dbReference type="PATRIC" id="fig|1121405.3.peg.3762"/>
<dbReference type="PANTHER" id="PTHR42714:SF2">
    <property type="entry name" value="TRNA MODIFICATION GTPASE GTPBP3, MITOCHONDRIAL"/>
    <property type="match status" value="1"/>
</dbReference>
<feature type="domain" description="TrmE-type G" evidence="12">
    <location>
        <begin position="227"/>
        <end position="386"/>
    </location>
</feature>
<dbReference type="InterPro" id="IPR027266">
    <property type="entry name" value="TrmE/GcvT-like"/>
</dbReference>
<keyword evidence="4 10" id="KW-0479">Metal-binding</keyword>
<comment type="similarity">
    <text evidence="1 10 11">Belongs to the TRAFAC class TrmE-Era-EngA-EngB-Septin-like GTPase superfamily. TrmE GTPase family.</text>
</comment>
<feature type="binding site" evidence="10">
    <location>
        <position position="258"/>
    </location>
    <ligand>
        <name>K(+)</name>
        <dbReference type="ChEBI" id="CHEBI:29103"/>
    </ligand>
</feature>
<evidence type="ECO:0000256" key="6">
    <source>
        <dbReference type="ARBA" id="ARBA00022801"/>
    </source>
</evidence>
<dbReference type="InterPro" id="IPR018948">
    <property type="entry name" value="GTP-bd_TrmE_N"/>
</dbReference>
<keyword evidence="3 10" id="KW-0819">tRNA processing</keyword>
<protein>
    <recommendedName>
        <fullName evidence="10">tRNA modification GTPase MnmE</fullName>
        <ecNumber evidence="10">3.6.-.-</ecNumber>
    </recommendedName>
</protein>
<feature type="binding site" evidence="10">
    <location>
        <position position="22"/>
    </location>
    <ligand>
        <name>(6S)-5-formyl-5,6,7,8-tetrahydrofolate</name>
        <dbReference type="ChEBI" id="CHEBI:57457"/>
    </ligand>
</feature>
<keyword evidence="7 10" id="KW-0460">Magnesium</keyword>
<dbReference type="Pfam" id="PF01926">
    <property type="entry name" value="MMR_HSR1"/>
    <property type="match status" value="1"/>
</dbReference>
<dbReference type="NCBIfam" id="TIGR00450">
    <property type="entry name" value="mnmE_trmE_thdF"/>
    <property type="match status" value="1"/>
</dbReference>
<feature type="binding site" evidence="10">
    <location>
        <position position="262"/>
    </location>
    <ligand>
        <name>Mg(2+)</name>
        <dbReference type="ChEBI" id="CHEBI:18420"/>
    </ligand>
</feature>
<organism evidence="13 14">
    <name type="scientific">Desulfococcus multivorans DSM 2059</name>
    <dbReference type="NCBI Taxonomy" id="1121405"/>
    <lineage>
        <taxon>Bacteria</taxon>
        <taxon>Pseudomonadati</taxon>
        <taxon>Thermodesulfobacteriota</taxon>
        <taxon>Desulfobacteria</taxon>
        <taxon>Desulfobacterales</taxon>
        <taxon>Desulfococcaceae</taxon>
        <taxon>Desulfococcus</taxon>
    </lineage>
</organism>
<evidence type="ECO:0000256" key="9">
    <source>
        <dbReference type="ARBA" id="ARBA00023134"/>
    </source>
</evidence>
<gene>
    <name evidence="10" type="primary">mnmE</name>
    <name evidence="10" type="synonym">trmE</name>
    <name evidence="13" type="ORF">dsmv_3271</name>
</gene>
<dbReference type="RefSeq" id="WP_020878361.1">
    <property type="nucleotide sequence ID" value="NZ_ATHJ01000111.1"/>
</dbReference>
<feature type="binding site" evidence="10">
    <location>
        <position position="464"/>
    </location>
    <ligand>
        <name>(6S)-5-formyl-5,6,7,8-tetrahydrofolate</name>
        <dbReference type="ChEBI" id="CHEBI:57457"/>
    </ligand>
</feature>
<dbReference type="InterPro" id="IPR027368">
    <property type="entry name" value="MnmE_dom2"/>
</dbReference>
<evidence type="ECO:0000313" key="14">
    <source>
        <dbReference type="Proteomes" id="UP000014977"/>
    </source>
</evidence>
<dbReference type="Gene3D" id="3.40.50.300">
    <property type="entry name" value="P-loop containing nucleotide triphosphate hydrolases"/>
    <property type="match status" value="1"/>
</dbReference>
<dbReference type="FunFam" id="3.40.50.300:FF:000494">
    <property type="entry name" value="tRNA modification GTPase MnmE"/>
    <property type="match status" value="1"/>
</dbReference>
<feature type="binding site" evidence="10">
    <location>
        <position position="237"/>
    </location>
    <ligand>
        <name>K(+)</name>
        <dbReference type="ChEBI" id="CHEBI:29103"/>
    </ligand>
</feature>
<keyword evidence="8 10" id="KW-0630">Potassium</keyword>
<feature type="binding site" evidence="10">
    <location>
        <position position="256"/>
    </location>
    <ligand>
        <name>K(+)</name>
        <dbReference type="ChEBI" id="CHEBI:29103"/>
    </ligand>
</feature>
<keyword evidence="14" id="KW-1185">Reference proteome</keyword>
<name>S7ULG5_DESML</name>
<keyword evidence="2 10" id="KW-0963">Cytoplasm</keyword>
<comment type="subcellular location">
    <subcellularLocation>
        <location evidence="10">Cytoplasm</location>
    </subcellularLocation>
</comment>
<evidence type="ECO:0000259" key="12">
    <source>
        <dbReference type="PROSITE" id="PS51709"/>
    </source>
</evidence>
<feature type="binding site" evidence="10">
    <location>
        <begin position="367"/>
        <end position="369"/>
    </location>
    <ligand>
        <name>GTP</name>
        <dbReference type="ChEBI" id="CHEBI:37565"/>
    </ligand>
</feature>
<dbReference type="GO" id="GO:0005525">
    <property type="term" value="F:GTP binding"/>
    <property type="evidence" value="ECO:0007669"/>
    <property type="project" value="UniProtKB-UniRule"/>
</dbReference>
<dbReference type="EC" id="3.6.-.-" evidence="10"/>
<dbReference type="PANTHER" id="PTHR42714">
    <property type="entry name" value="TRNA MODIFICATION GTPASE GTPBP3"/>
    <property type="match status" value="1"/>
</dbReference>
<evidence type="ECO:0000256" key="8">
    <source>
        <dbReference type="ARBA" id="ARBA00022958"/>
    </source>
</evidence>
<evidence type="ECO:0000256" key="5">
    <source>
        <dbReference type="ARBA" id="ARBA00022741"/>
    </source>
</evidence>
<dbReference type="OrthoDB" id="9805918at2"/>
<dbReference type="GO" id="GO:0030488">
    <property type="term" value="P:tRNA methylation"/>
    <property type="evidence" value="ECO:0007669"/>
    <property type="project" value="TreeGrafter"/>
</dbReference>
<evidence type="ECO:0000256" key="1">
    <source>
        <dbReference type="ARBA" id="ARBA00011043"/>
    </source>
</evidence>
<dbReference type="InterPro" id="IPR006073">
    <property type="entry name" value="GTP-bd"/>
</dbReference>
<dbReference type="SUPFAM" id="SSF52540">
    <property type="entry name" value="P-loop containing nucleoside triphosphate hydrolases"/>
    <property type="match status" value="1"/>
</dbReference>
<evidence type="ECO:0000313" key="13">
    <source>
        <dbReference type="EMBL" id="EPR34699.1"/>
    </source>
</evidence>
<dbReference type="Gene3D" id="3.30.1360.120">
    <property type="entry name" value="Probable tRNA modification gtpase trme, domain 1"/>
    <property type="match status" value="1"/>
</dbReference>
<evidence type="ECO:0000256" key="2">
    <source>
        <dbReference type="ARBA" id="ARBA00022490"/>
    </source>
</evidence>
<sequence>MTISTIAAIATPMGVGGIGIVRISGPDALQIAQTVFQPSHLRRRSPTPFILKSHRLHHGRIVDPDTGRILDEVLLVWMKAPHSYTREDVVEIQMHSGPAVVRAVLGLVLRHGAVPAEPGEFTRRAFLSGRIDLTQAEAVIDIISARTDSALHIATAQLQGALRQHIESLRKLIRGVLAETEAAIDFPDDVGGDIDDGWILKQLEQEALSSLRSLAARYDAGHILRDGLKVVVAGKPNVGKSSLMNCLLDQDRAIVTDLPGTTRDFIEENLVVRGIPILLTDTAGLRSTEDLIEKIGVERTLSRIEGADLVLFVTAAGSPITDEDTDLFEIVRHKAVIWVLNKCDLDPLGNNTVFPDCWRSIPRVSISARYNQGIDTLKQKIEALALQPSLAYESAIIPNLRQKHAIDAAVAALMAAAEGIRCGMPFELVNLDIRSAYDLLGEILGVTIRDDILDYVFERFCVGK</sequence>